<accession>A0A919QGQ7</accession>
<evidence type="ECO:0000313" key="1">
    <source>
        <dbReference type="EMBL" id="GIH28493.1"/>
    </source>
</evidence>
<dbReference type="AlphaFoldDB" id="A0A919QGQ7"/>
<keyword evidence="2" id="KW-1185">Reference proteome</keyword>
<dbReference type="RefSeq" id="WP_204045105.1">
    <property type="nucleotide sequence ID" value="NZ_BOOA01000083.1"/>
</dbReference>
<reference evidence="1" key="1">
    <citation type="submission" date="2021-01" db="EMBL/GenBank/DDBJ databases">
        <title>Whole genome shotgun sequence of Acrocarpospora phusangensis NBRC 108782.</title>
        <authorList>
            <person name="Komaki H."/>
            <person name="Tamura T."/>
        </authorList>
    </citation>
    <scope>NUCLEOTIDE SEQUENCE</scope>
    <source>
        <strain evidence="1">NBRC 108782</strain>
    </source>
</reference>
<evidence type="ECO:0008006" key="3">
    <source>
        <dbReference type="Google" id="ProtNLM"/>
    </source>
</evidence>
<protein>
    <recommendedName>
        <fullName evidence="3">ParB/Sulfiredoxin domain-containing protein</fullName>
    </recommendedName>
</protein>
<organism evidence="1 2">
    <name type="scientific">Acrocarpospora phusangensis</name>
    <dbReference type="NCBI Taxonomy" id="1070424"/>
    <lineage>
        <taxon>Bacteria</taxon>
        <taxon>Bacillati</taxon>
        <taxon>Actinomycetota</taxon>
        <taxon>Actinomycetes</taxon>
        <taxon>Streptosporangiales</taxon>
        <taxon>Streptosporangiaceae</taxon>
        <taxon>Acrocarpospora</taxon>
    </lineage>
</organism>
<evidence type="ECO:0000313" key="2">
    <source>
        <dbReference type="Proteomes" id="UP000640052"/>
    </source>
</evidence>
<comment type="caution">
    <text evidence="1">The sequence shown here is derived from an EMBL/GenBank/DDBJ whole genome shotgun (WGS) entry which is preliminary data.</text>
</comment>
<dbReference type="EMBL" id="BOOA01000083">
    <property type="protein sequence ID" value="GIH28493.1"/>
    <property type="molecule type" value="Genomic_DNA"/>
</dbReference>
<dbReference type="Proteomes" id="UP000640052">
    <property type="component" value="Unassembled WGS sequence"/>
</dbReference>
<sequence>MNRSERIHDVETRKKAAFRDGHRRTHDLWCNGEWKKFEVWRVPVDALTLNVDNKRFGATRTLVEQGLGRTLDPENDPVDELSIISILLDQSLKIDMEGVSGTASKDYLALREDWHARQQAEPLWIRPDGTVRNGNRRLAMIKRERALHGAASINEWVEVIIIDPAHVDEKELFRMEQNEQLAENFKKRYDRIDRLLALREAAELEGIDWADPASLDRVAGILKHFAGKDDKRYAITQLRAIRAIDAYLDYLGQPGQYHYVMQERQVEVFREVGRILQLGDEYADDISDLTLTAFAAVQAGATYNDIRSMRKLFTEDREEFLRVAGQIGNEEERAGWPPDSDTETEIAVVDPEVLTAEENEEDPPVPPATALNYPKKAVLGHIQRAVDRVSTAGLDVAAQLQQARDRLEAVTEDRLREAMASAVTEDISESLRAIVAWAAHIRATSLGGTSVEE</sequence>
<name>A0A919QGQ7_9ACTN</name>
<gene>
    <name evidence="1" type="ORF">Aph01nite_68030</name>
</gene>
<proteinExistence type="predicted"/>